<keyword evidence="8" id="KW-0560">Oxidoreductase</keyword>
<feature type="transmembrane region" description="Helical" evidence="12">
    <location>
        <begin position="6"/>
        <end position="23"/>
    </location>
</feature>
<keyword evidence="9" id="KW-0408">Iron</keyword>
<evidence type="ECO:0000256" key="11">
    <source>
        <dbReference type="ARBA" id="ARBA00023136"/>
    </source>
</evidence>
<dbReference type="GO" id="GO:0005506">
    <property type="term" value="F:iron ion binding"/>
    <property type="evidence" value="ECO:0007669"/>
    <property type="project" value="InterPro"/>
</dbReference>
<evidence type="ECO:0000256" key="6">
    <source>
        <dbReference type="ARBA" id="ARBA00022723"/>
    </source>
</evidence>
<dbReference type="InterPro" id="IPR001128">
    <property type="entry name" value="Cyt_P450"/>
</dbReference>
<accession>A0AAV0INP8</accession>
<dbReference type="PANTHER" id="PTHR47955:SF22">
    <property type="entry name" value="CYTOCHROME P450 83B1-LIKE"/>
    <property type="match status" value="1"/>
</dbReference>
<evidence type="ECO:0000256" key="8">
    <source>
        <dbReference type="ARBA" id="ARBA00023002"/>
    </source>
</evidence>
<evidence type="ECO:0000313" key="13">
    <source>
        <dbReference type="EMBL" id="CAI0399175.1"/>
    </source>
</evidence>
<dbReference type="PRINTS" id="PR00463">
    <property type="entry name" value="EP450I"/>
</dbReference>
<evidence type="ECO:0000256" key="4">
    <source>
        <dbReference type="ARBA" id="ARBA00022617"/>
    </source>
</evidence>
<dbReference type="InterPro" id="IPR036396">
    <property type="entry name" value="Cyt_P450_sf"/>
</dbReference>
<keyword evidence="11 12" id="KW-0472">Membrane</keyword>
<dbReference type="Gene3D" id="1.10.630.10">
    <property type="entry name" value="Cytochrome P450"/>
    <property type="match status" value="1"/>
</dbReference>
<evidence type="ECO:0000256" key="12">
    <source>
        <dbReference type="SAM" id="Phobius"/>
    </source>
</evidence>
<evidence type="ECO:0000313" key="14">
    <source>
        <dbReference type="Proteomes" id="UP001154282"/>
    </source>
</evidence>
<keyword evidence="5 12" id="KW-0812">Transmembrane</keyword>
<keyword evidence="7 12" id="KW-1133">Transmembrane helix</keyword>
<keyword evidence="10" id="KW-0503">Monooxygenase</keyword>
<comment type="caution">
    <text evidence="13">The sequence shown here is derived from an EMBL/GenBank/DDBJ whole genome shotgun (WGS) entry which is preliminary data.</text>
</comment>
<comment type="subcellular location">
    <subcellularLocation>
        <location evidence="2">Membrane</location>
        <topology evidence="2">Single-pass membrane protein</topology>
    </subcellularLocation>
</comment>
<keyword evidence="4" id="KW-0349">Heme</keyword>
<comment type="similarity">
    <text evidence="3">Belongs to the cytochrome P450 family.</text>
</comment>
<reference evidence="13" key="1">
    <citation type="submission" date="2022-08" db="EMBL/GenBank/DDBJ databases">
        <authorList>
            <person name="Gutierrez-Valencia J."/>
        </authorList>
    </citation>
    <scope>NUCLEOTIDE SEQUENCE</scope>
</reference>
<dbReference type="EMBL" id="CAMGYJ010000004">
    <property type="protein sequence ID" value="CAI0399175.1"/>
    <property type="molecule type" value="Genomic_DNA"/>
</dbReference>
<comment type="cofactor">
    <cofactor evidence="1">
        <name>heme</name>
        <dbReference type="ChEBI" id="CHEBI:30413"/>
    </cofactor>
</comment>
<sequence length="257" mass="29199">MASQLLYLILALPIIVLLLLLHRKHRQTQGSHRLPPGPPGLPLIGNLFDIDSSAPHRSLWRLSRVYGTLMSLKLGCTRVLVVSSARMAEEVMKTQDLVFCSRPSLTGPNHLSYDRRDISFGPYSAYWREIRKICVVHLFNSNRVQSFSPVREGEVSQMTERISRSSHGSNPLDLSEAMLSVTSRIICRTAFGTSLEGNHGVDLRSKLELMLRESEAMFTSFFFSDHFPSLGFLDRFTGMMSRLEKNCKELDTFYQDI</sequence>
<dbReference type="GO" id="GO:0004497">
    <property type="term" value="F:monooxygenase activity"/>
    <property type="evidence" value="ECO:0007669"/>
    <property type="project" value="UniProtKB-KW"/>
</dbReference>
<dbReference type="InterPro" id="IPR002401">
    <property type="entry name" value="Cyt_P450_E_grp-I"/>
</dbReference>
<dbReference type="GO" id="GO:0020037">
    <property type="term" value="F:heme binding"/>
    <property type="evidence" value="ECO:0007669"/>
    <property type="project" value="InterPro"/>
</dbReference>
<evidence type="ECO:0000256" key="7">
    <source>
        <dbReference type="ARBA" id="ARBA00022989"/>
    </source>
</evidence>
<dbReference type="GO" id="GO:0016020">
    <property type="term" value="C:membrane"/>
    <property type="evidence" value="ECO:0007669"/>
    <property type="project" value="UniProtKB-SubCell"/>
</dbReference>
<dbReference type="GO" id="GO:0016705">
    <property type="term" value="F:oxidoreductase activity, acting on paired donors, with incorporation or reduction of molecular oxygen"/>
    <property type="evidence" value="ECO:0007669"/>
    <property type="project" value="InterPro"/>
</dbReference>
<keyword evidence="14" id="KW-1185">Reference proteome</keyword>
<evidence type="ECO:0000256" key="2">
    <source>
        <dbReference type="ARBA" id="ARBA00004167"/>
    </source>
</evidence>
<dbReference type="Pfam" id="PF00067">
    <property type="entry name" value="p450"/>
    <property type="match status" value="1"/>
</dbReference>
<evidence type="ECO:0000256" key="3">
    <source>
        <dbReference type="ARBA" id="ARBA00010617"/>
    </source>
</evidence>
<evidence type="ECO:0000256" key="5">
    <source>
        <dbReference type="ARBA" id="ARBA00022692"/>
    </source>
</evidence>
<dbReference type="PANTHER" id="PTHR47955">
    <property type="entry name" value="CYTOCHROME P450 FAMILY 71 PROTEIN"/>
    <property type="match status" value="1"/>
</dbReference>
<name>A0AAV0INP8_9ROSI</name>
<evidence type="ECO:0008006" key="15">
    <source>
        <dbReference type="Google" id="ProtNLM"/>
    </source>
</evidence>
<evidence type="ECO:0000256" key="9">
    <source>
        <dbReference type="ARBA" id="ARBA00023004"/>
    </source>
</evidence>
<evidence type="ECO:0000256" key="1">
    <source>
        <dbReference type="ARBA" id="ARBA00001971"/>
    </source>
</evidence>
<dbReference type="SUPFAM" id="SSF48264">
    <property type="entry name" value="Cytochrome P450"/>
    <property type="match status" value="1"/>
</dbReference>
<protein>
    <recommendedName>
        <fullName evidence="15">Cytochrome P450</fullName>
    </recommendedName>
</protein>
<evidence type="ECO:0000256" key="10">
    <source>
        <dbReference type="ARBA" id="ARBA00023033"/>
    </source>
</evidence>
<dbReference type="AlphaFoldDB" id="A0AAV0INP8"/>
<gene>
    <name evidence="13" type="ORF">LITE_LOCUS10197</name>
</gene>
<dbReference type="Proteomes" id="UP001154282">
    <property type="component" value="Unassembled WGS sequence"/>
</dbReference>
<keyword evidence="6" id="KW-0479">Metal-binding</keyword>
<organism evidence="13 14">
    <name type="scientific">Linum tenue</name>
    <dbReference type="NCBI Taxonomy" id="586396"/>
    <lineage>
        <taxon>Eukaryota</taxon>
        <taxon>Viridiplantae</taxon>
        <taxon>Streptophyta</taxon>
        <taxon>Embryophyta</taxon>
        <taxon>Tracheophyta</taxon>
        <taxon>Spermatophyta</taxon>
        <taxon>Magnoliopsida</taxon>
        <taxon>eudicotyledons</taxon>
        <taxon>Gunneridae</taxon>
        <taxon>Pentapetalae</taxon>
        <taxon>rosids</taxon>
        <taxon>fabids</taxon>
        <taxon>Malpighiales</taxon>
        <taxon>Linaceae</taxon>
        <taxon>Linum</taxon>
    </lineage>
</organism>
<proteinExistence type="inferred from homology"/>